<dbReference type="STRING" id="651182.TOL2_C25300"/>
<dbReference type="PATRIC" id="fig|651182.5.peg.2982"/>
<evidence type="ECO:0000259" key="1">
    <source>
        <dbReference type="Pfam" id="PF00656"/>
    </source>
</evidence>
<dbReference type="PANTHER" id="PTHR48104">
    <property type="entry name" value="METACASPASE-4"/>
    <property type="match status" value="1"/>
</dbReference>
<dbReference type="PROSITE" id="PS00018">
    <property type="entry name" value="EF_HAND_1"/>
    <property type="match status" value="1"/>
</dbReference>
<evidence type="ECO:0000313" key="3">
    <source>
        <dbReference type="EMBL" id="CCK80689.1"/>
    </source>
</evidence>
<gene>
    <name evidence="3" type="ordered locus">TOL2_C25300</name>
</gene>
<feature type="domain" description="DUF4384" evidence="2">
    <location>
        <begin position="444"/>
        <end position="495"/>
    </location>
</feature>
<keyword evidence="4" id="KW-1185">Reference proteome</keyword>
<dbReference type="EMBL" id="FO203503">
    <property type="protein sequence ID" value="CCK80689.1"/>
    <property type="molecule type" value="Genomic_DNA"/>
</dbReference>
<dbReference type="InterPro" id="IPR025493">
    <property type="entry name" value="DUF4384"/>
</dbReference>
<dbReference type="GO" id="GO:0005737">
    <property type="term" value="C:cytoplasm"/>
    <property type="evidence" value="ECO:0007669"/>
    <property type="project" value="TreeGrafter"/>
</dbReference>
<name>K0N9P9_DESTT</name>
<dbReference type="AlphaFoldDB" id="K0N9P9"/>
<dbReference type="RefSeq" id="WP_014957995.1">
    <property type="nucleotide sequence ID" value="NC_018645.1"/>
</dbReference>
<dbReference type="Gene3D" id="3.40.50.1460">
    <property type="match status" value="1"/>
</dbReference>
<dbReference type="Pfam" id="PF14326">
    <property type="entry name" value="DUF4384"/>
    <property type="match status" value="1"/>
</dbReference>
<protein>
    <submittedName>
        <fullName evidence="3">Peptidase C14 domain protein</fullName>
    </submittedName>
</protein>
<evidence type="ECO:0000313" key="4">
    <source>
        <dbReference type="Proteomes" id="UP000007347"/>
    </source>
</evidence>
<dbReference type="PANTHER" id="PTHR48104:SF30">
    <property type="entry name" value="METACASPASE-1"/>
    <property type="match status" value="1"/>
</dbReference>
<dbReference type="InterPro" id="IPR018247">
    <property type="entry name" value="EF_Hand_1_Ca_BS"/>
</dbReference>
<proteinExistence type="predicted"/>
<dbReference type="Proteomes" id="UP000007347">
    <property type="component" value="Chromosome"/>
</dbReference>
<dbReference type="OrthoDB" id="112232at2"/>
<dbReference type="SUPFAM" id="SSF52129">
    <property type="entry name" value="Caspase-like"/>
    <property type="match status" value="1"/>
</dbReference>
<dbReference type="InterPro" id="IPR011600">
    <property type="entry name" value="Pept_C14_caspase"/>
</dbReference>
<feature type="domain" description="Peptidase C14 caspase" evidence="1">
    <location>
        <begin position="29"/>
        <end position="314"/>
    </location>
</feature>
<reference evidence="3 4" key="1">
    <citation type="journal article" date="2013" name="Environ. Microbiol.">
        <title>Complete genome, catabolic sub-proteomes and key-metabolites of Desulfobacula toluolica Tol2, a marine, aromatic compound-degrading, sulfate-reducing bacterium.</title>
        <authorList>
            <person name="Wohlbrand L."/>
            <person name="Jacob J.H."/>
            <person name="Kube M."/>
            <person name="Mussmann M."/>
            <person name="Jarling R."/>
            <person name="Beck A."/>
            <person name="Amann R."/>
            <person name="Wilkes H."/>
            <person name="Reinhardt R."/>
            <person name="Rabus R."/>
        </authorList>
    </citation>
    <scope>NUCLEOTIDE SEQUENCE [LARGE SCALE GENOMIC DNA]</scope>
    <source>
        <strain evidence="4">DSM 7467 / Tol2</strain>
    </source>
</reference>
<dbReference type="HOGENOM" id="CLU_481264_0_0_7"/>
<evidence type="ECO:0000259" key="2">
    <source>
        <dbReference type="Pfam" id="PF14326"/>
    </source>
</evidence>
<dbReference type="InterPro" id="IPR050452">
    <property type="entry name" value="Metacaspase"/>
</dbReference>
<dbReference type="Pfam" id="PF00656">
    <property type="entry name" value="Peptidase_C14"/>
    <property type="match status" value="1"/>
</dbReference>
<dbReference type="InterPro" id="IPR029030">
    <property type="entry name" value="Caspase-like_dom_sf"/>
</dbReference>
<accession>K0N9P9</accession>
<dbReference type="GO" id="GO:0004197">
    <property type="term" value="F:cysteine-type endopeptidase activity"/>
    <property type="evidence" value="ECO:0007669"/>
    <property type="project" value="InterPro"/>
</dbReference>
<organism evidence="3 4">
    <name type="scientific">Desulfobacula toluolica (strain DSM 7467 / Tol2)</name>
    <dbReference type="NCBI Taxonomy" id="651182"/>
    <lineage>
        <taxon>Bacteria</taxon>
        <taxon>Pseudomonadati</taxon>
        <taxon>Thermodesulfobacteriota</taxon>
        <taxon>Desulfobacteria</taxon>
        <taxon>Desulfobacterales</taxon>
        <taxon>Desulfobacteraceae</taxon>
        <taxon>Desulfobacula</taxon>
    </lineage>
</organism>
<sequence length="569" mass="63469">MFKIIIFVLVFWSSVLLYLTPPPVIAASHALLIGIRDYAEAKDLEGPVNDVAALEELLTRTYGFSNENIVTLTDRQATRANILFELSDFSNKTDRGDFIFIYFSGHGTSPWNSSEKKWGDDPFTGGLLPYDYSNTGTLKQCLDRLIIGNRDIRPILTQLDKDRQIFAVFDACYSQYSVRAIASLDNQPPMKISKHEAMRPTKDFADDLMGNAEDEPTKFELSAASAYPYRNTLYISASGKNEKAIDIPLGAINAKVSETVDGKPHGALTNRLLQGLQSGCADTDNNNAVSYGELYAYLKHHVFEEFSHTPQISSPEQDNLMLNAAVFADKRRTPIDKSCRQYQPSSSLKIKLPSRSGSICKKLSSFENIEVVSRNFDIRVGRAENGYVLFLPNGQPILRQPVTDNEQLVKLIARRGLLKDLVNHQYSTSDFNIFADLITPSGVLPEGTDIGFRFRTEADCYLFMVNIDSAGEITVLYPYKTQELGRINAGKELLLNDFGEISGPDFGLEIIKTFAFKKLPATLSKIMGQSFYPNDPVFDEMMQMIRQARQGATAVIHAQTCGLDDLVSN</sequence>
<dbReference type="GO" id="GO:0006508">
    <property type="term" value="P:proteolysis"/>
    <property type="evidence" value="ECO:0007669"/>
    <property type="project" value="InterPro"/>
</dbReference>
<dbReference type="KEGG" id="dto:TOL2_C25300"/>